<keyword evidence="3" id="KW-1185">Reference proteome</keyword>
<dbReference type="PATRIC" id="fig|1503.3.peg.548"/>
<dbReference type="STRING" id="1503.CLPU_15c00070"/>
<comment type="caution">
    <text evidence="2">The sequence shown here is derived from an EMBL/GenBank/DDBJ whole genome shotgun (WGS) entry which is preliminary data.</text>
</comment>
<reference evidence="3" key="1">
    <citation type="submission" date="2015-07" db="EMBL/GenBank/DDBJ databases">
        <title>Draft genome sequence of the purine-degrading Gottschalkia purinilyticum DSM 1384 (formerly Clostridium purinilyticum).</title>
        <authorList>
            <person name="Poehlein A."/>
            <person name="Schiel-Bengelsdorf B."/>
            <person name="Bengelsdorf F.R."/>
            <person name="Daniel R."/>
            <person name="Duerre P."/>
        </authorList>
    </citation>
    <scope>NUCLEOTIDE SEQUENCE [LARGE SCALE GENOMIC DNA]</scope>
    <source>
        <strain evidence="3">DSM 1384</strain>
    </source>
</reference>
<name>A0A0L0W7J1_GOTPU</name>
<evidence type="ECO:0000313" key="3">
    <source>
        <dbReference type="Proteomes" id="UP000037267"/>
    </source>
</evidence>
<keyword evidence="1" id="KW-0175">Coiled coil</keyword>
<proteinExistence type="predicted"/>
<protein>
    <recommendedName>
        <fullName evidence="4">DUF2992 family protein</fullName>
    </recommendedName>
</protein>
<dbReference type="PIRSF" id="PIRSF021328">
    <property type="entry name" value="UCP021328"/>
    <property type="match status" value="1"/>
</dbReference>
<dbReference type="Proteomes" id="UP000037267">
    <property type="component" value="Unassembled WGS sequence"/>
</dbReference>
<dbReference type="AlphaFoldDB" id="A0A0L0W7J1"/>
<gene>
    <name evidence="2" type="ORF">CLPU_15c00070</name>
</gene>
<sequence length="139" mass="16758">MNKIKSKLTVYFDSPFWSCIVEVEDSDIYKVSKTVFGSEPKDYEVYEWILKEYYNLKFSSNKSSSEFKEKRINPKRLQRQVRKEINNQSIGTKAQEAIKESLKASKLERKKYKKLRKEEQKELKFQLKQQKKKEKHKGH</sequence>
<dbReference type="InterPro" id="IPR016787">
    <property type="entry name" value="UCP021328"/>
</dbReference>
<evidence type="ECO:0008006" key="4">
    <source>
        <dbReference type="Google" id="ProtNLM"/>
    </source>
</evidence>
<dbReference type="Pfam" id="PF11208">
    <property type="entry name" value="DUF2992"/>
    <property type="match status" value="1"/>
</dbReference>
<dbReference type="RefSeq" id="WP_050356101.1">
    <property type="nucleotide sequence ID" value="NZ_LGSS01000015.1"/>
</dbReference>
<accession>A0A0L0W7J1</accession>
<feature type="coiled-coil region" evidence="1">
    <location>
        <begin position="102"/>
        <end position="137"/>
    </location>
</feature>
<organism evidence="2 3">
    <name type="scientific">Gottschalkia purinilytica</name>
    <name type="common">Clostridium purinilyticum</name>
    <dbReference type="NCBI Taxonomy" id="1503"/>
    <lineage>
        <taxon>Bacteria</taxon>
        <taxon>Bacillati</taxon>
        <taxon>Bacillota</taxon>
        <taxon>Tissierellia</taxon>
        <taxon>Tissierellales</taxon>
        <taxon>Gottschalkiaceae</taxon>
        <taxon>Gottschalkia</taxon>
    </lineage>
</organism>
<evidence type="ECO:0000313" key="2">
    <source>
        <dbReference type="EMBL" id="KNF07513.1"/>
    </source>
</evidence>
<evidence type="ECO:0000256" key="1">
    <source>
        <dbReference type="SAM" id="Coils"/>
    </source>
</evidence>
<dbReference type="EMBL" id="LGSS01000015">
    <property type="protein sequence ID" value="KNF07513.1"/>
    <property type="molecule type" value="Genomic_DNA"/>
</dbReference>